<proteinExistence type="predicted"/>
<comment type="caution">
    <text evidence="1">The sequence shown here is derived from an EMBL/GenBank/DDBJ whole genome shotgun (WGS) entry which is preliminary data.</text>
</comment>
<dbReference type="AlphaFoldDB" id="X1V445"/>
<protein>
    <submittedName>
        <fullName evidence="1">Uncharacterized protein</fullName>
    </submittedName>
</protein>
<gene>
    <name evidence="1" type="ORF">S12H4_56124</name>
</gene>
<evidence type="ECO:0000313" key="1">
    <source>
        <dbReference type="EMBL" id="GAJ24533.1"/>
    </source>
</evidence>
<feature type="non-terminal residue" evidence="1">
    <location>
        <position position="173"/>
    </location>
</feature>
<sequence>MKIYLILLAISIISSSVLFVTPILAQEDSKIPDWVKEIATLWVQGNISDDEFLASLEFLIGEDLIQINSNDYSETETQTGTVYSDKCPIDTFLDVSNFEGAGSSYSEPFLNVYCDDEFVYVQSNGIPHYTFVQTTPNALSEQDYLWKIPINPETASQSSKIPLLGLAGFSVNG</sequence>
<organism evidence="1">
    <name type="scientific">marine sediment metagenome</name>
    <dbReference type="NCBI Taxonomy" id="412755"/>
    <lineage>
        <taxon>unclassified sequences</taxon>
        <taxon>metagenomes</taxon>
        <taxon>ecological metagenomes</taxon>
    </lineage>
</organism>
<accession>X1V445</accession>
<name>X1V445_9ZZZZ</name>
<dbReference type="EMBL" id="BARW01036092">
    <property type="protein sequence ID" value="GAJ24533.1"/>
    <property type="molecule type" value="Genomic_DNA"/>
</dbReference>
<reference evidence="1" key="1">
    <citation type="journal article" date="2014" name="Front. Microbiol.">
        <title>High frequency of phylogenetically diverse reductive dehalogenase-homologous genes in deep subseafloor sedimentary metagenomes.</title>
        <authorList>
            <person name="Kawai M."/>
            <person name="Futagami T."/>
            <person name="Toyoda A."/>
            <person name="Takaki Y."/>
            <person name="Nishi S."/>
            <person name="Hori S."/>
            <person name="Arai W."/>
            <person name="Tsubouchi T."/>
            <person name="Morono Y."/>
            <person name="Uchiyama I."/>
            <person name="Ito T."/>
            <person name="Fujiyama A."/>
            <person name="Inagaki F."/>
            <person name="Takami H."/>
        </authorList>
    </citation>
    <scope>NUCLEOTIDE SEQUENCE</scope>
    <source>
        <strain evidence="1">Expedition CK06-06</strain>
    </source>
</reference>